<dbReference type="Gene3D" id="1.20.1250.20">
    <property type="entry name" value="MFS general substrate transporter like domains"/>
    <property type="match status" value="1"/>
</dbReference>
<organism evidence="6 7">
    <name type="scientific">Desulfuromusa kysingii</name>
    <dbReference type="NCBI Taxonomy" id="37625"/>
    <lineage>
        <taxon>Bacteria</taxon>
        <taxon>Pseudomonadati</taxon>
        <taxon>Thermodesulfobacteriota</taxon>
        <taxon>Desulfuromonadia</taxon>
        <taxon>Desulfuromonadales</taxon>
        <taxon>Geopsychrobacteraceae</taxon>
        <taxon>Desulfuromusa</taxon>
    </lineage>
</organism>
<feature type="transmembrane region" description="Helical" evidence="4">
    <location>
        <begin position="59"/>
        <end position="80"/>
    </location>
</feature>
<proteinExistence type="predicted"/>
<dbReference type="PANTHER" id="PTHR23526:SF2">
    <property type="entry name" value="MAJOR FACILITATOR SUPERFAMILY (MFS) PROFILE DOMAIN-CONTAINING PROTEIN"/>
    <property type="match status" value="1"/>
</dbReference>
<evidence type="ECO:0000256" key="4">
    <source>
        <dbReference type="SAM" id="Phobius"/>
    </source>
</evidence>
<evidence type="ECO:0000313" key="7">
    <source>
        <dbReference type="Proteomes" id="UP000199409"/>
    </source>
</evidence>
<dbReference type="AlphaFoldDB" id="A0A1H4E183"/>
<name>A0A1H4E183_9BACT</name>
<feature type="transmembrane region" description="Helical" evidence="4">
    <location>
        <begin position="318"/>
        <end position="339"/>
    </location>
</feature>
<dbReference type="EMBL" id="FNQN01000012">
    <property type="protein sequence ID" value="SEA78320.1"/>
    <property type="molecule type" value="Genomic_DNA"/>
</dbReference>
<feature type="transmembrane region" description="Helical" evidence="4">
    <location>
        <begin position="257"/>
        <end position="275"/>
    </location>
</feature>
<keyword evidence="3 4" id="KW-0472">Membrane</keyword>
<dbReference type="InterPro" id="IPR036259">
    <property type="entry name" value="MFS_trans_sf"/>
</dbReference>
<evidence type="ECO:0000256" key="1">
    <source>
        <dbReference type="ARBA" id="ARBA00022692"/>
    </source>
</evidence>
<dbReference type="RefSeq" id="WP_092350643.1">
    <property type="nucleotide sequence ID" value="NZ_FNQN01000012.1"/>
</dbReference>
<dbReference type="SUPFAM" id="SSF103473">
    <property type="entry name" value="MFS general substrate transporter"/>
    <property type="match status" value="1"/>
</dbReference>
<evidence type="ECO:0000313" key="6">
    <source>
        <dbReference type="EMBL" id="SEA78320.1"/>
    </source>
</evidence>
<feature type="transmembrane region" description="Helical" evidence="4">
    <location>
        <begin position="287"/>
        <end position="306"/>
    </location>
</feature>
<reference evidence="6 7" key="1">
    <citation type="submission" date="2016-10" db="EMBL/GenBank/DDBJ databases">
        <authorList>
            <person name="de Groot N.N."/>
        </authorList>
    </citation>
    <scope>NUCLEOTIDE SEQUENCE [LARGE SCALE GENOMIC DNA]</scope>
    <source>
        <strain evidence="6 7">DSM 7343</strain>
    </source>
</reference>
<dbReference type="PANTHER" id="PTHR23526">
    <property type="entry name" value="INTEGRAL MEMBRANE TRANSPORT PROTEIN-RELATED"/>
    <property type="match status" value="1"/>
</dbReference>
<feature type="transmembrane region" description="Helical" evidence="4">
    <location>
        <begin position="133"/>
        <end position="154"/>
    </location>
</feature>
<accession>A0A1H4E183</accession>
<dbReference type="OrthoDB" id="1117124at2"/>
<keyword evidence="1 4" id="KW-0812">Transmembrane</keyword>
<feature type="transmembrane region" description="Helical" evidence="4">
    <location>
        <begin position="345"/>
        <end position="362"/>
    </location>
</feature>
<dbReference type="InterPro" id="IPR011701">
    <property type="entry name" value="MFS"/>
</dbReference>
<feature type="transmembrane region" description="Helical" evidence="4">
    <location>
        <begin position="406"/>
        <end position="427"/>
    </location>
</feature>
<dbReference type="Pfam" id="PF07690">
    <property type="entry name" value="MFS_1"/>
    <property type="match status" value="1"/>
</dbReference>
<feature type="domain" description="Major facilitator superfamily (MFS) profile" evidence="5">
    <location>
        <begin position="202"/>
        <end position="439"/>
    </location>
</feature>
<evidence type="ECO:0000256" key="3">
    <source>
        <dbReference type="ARBA" id="ARBA00023136"/>
    </source>
</evidence>
<dbReference type="PROSITE" id="PS50850">
    <property type="entry name" value="MFS"/>
    <property type="match status" value="1"/>
</dbReference>
<evidence type="ECO:0000256" key="2">
    <source>
        <dbReference type="ARBA" id="ARBA00022989"/>
    </source>
</evidence>
<evidence type="ECO:0000259" key="5">
    <source>
        <dbReference type="PROSITE" id="PS50850"/>
    </source>
</evidence>
<keyword evidence="2 4" id="KW-1133">Transmembrane helix</keyword>
<sequence length="439" mass="47631">MMSSKEHLSGILSNDDDLDRACRSIPKESCQEASKNFTINVCNGAASKLAEQVAGPNLILPWLFQLLGTPVWMFGFLMPIKQSFSLLPQMVVAGQIRKLALRKWVWVVAAMVQALCLLLMVPVALWLSPVSAGFSLLGLLVVFSTASGAASVAFQDVLGKTIDKGRRGRLLARRALVGGLLTTAVGLLLNRYREVEQGLSAVLVLLFAAAMLWGLAALFFALIREFPGAVKGGRNAFLELRSGLSLFRQYPGFRRFLLARSLLLSVELATPFFVLHAGQLLHLKIQSIGSLMVAVGVSQVLSSPFWGKMADQTSKRVMALSSFIAFVAAMLAIALTFISTYSLQYAGYLLVFMLVGLAEAGVRLGRKTYLVDAAPAEERATYTAFSNSFVGVIAMMSGITGLVAQWLGASVMISVIAVFMLLGYWACKRMPEADVMLRR</sequence>
<protein>
    <submittedName>
        <fullName evidence="6">MFS-type transporter involved in bile tolerance, Atg22 family</fullName>
    </submittedName>
</protein>
<dbReference type="InterPro" id="IPR052528">
    <property type="entry name" value="Sugar_transport-like"/>
</dbReference>
<dbReference type="Proteomes" id="UP000199409">
    <property type="component" value="Unassembled WGS sequence"/>
</dbReference>
<feature type="transmembrane region" description="Helical" evidence="4">
    <location>
        <begin position="104"/>
        <end position="127"/>
    </location>
</feature>
<feature type="transmembrane region" description="Helical" evidence="4">
    <location>
        <begin position="175"/>
        <end position="192"/>
    </location>
</feature>
<feature type="transmembrane region" description="Helical" evidence="4">
    <location>
        <begin position="198"/>
        <end position="223"/>
    </location>
</feature>
<dbReference type="InterPro" id="IPR020846">
    <property type="entry name" value="MFS_dom"/>
</dbReference>
<gene>
    <name evidence="6" type="ORF">SAMN05660420_03178</name>
</gene>
<dbReference type="STRING" id="37625.SAMN05660420_03178"/>
<dbReference type="GO" id="GO:0022857">
    <property type="term" value="F:transmembrane transporter activity"/>
    <property type="evidence" value="ECO:0007669"/>
    <property type="project" value="InterPro"/>
</dbReference>
<feature type="transmembrane region" description="Helical" evidence="4">
    <location>
        <begin position="382"/>
        <end position="400"/>
    </location>
</feature>
<keyword evidence="7" id="KW-1185">Reference proteome</keyword>